<keyword evidence="4" id="KW-1185">Reference proteome</keyword>
<dbReference type="InterPro" id="IPR025110">
    <property type="entry name" value="AMP-bd_C"/>
</dbReference>
<dbReference type="PANTHER" id="PTHR43201">
    <property type="entry name" value="ACYL-COA SYNTHETASE"/>
    <property type="match status" value="1"/>
</dbReference>
<dbReference type="Gene3D" id="3.30.300.30">
    <property type="match status" value="1"/>
</dbReference>
<dbReference type="GO" id="GO:0031956">
    <property type="term" value="F:medium-chain fatty acid-CoA ligase activity"/>
    <property type="evidence" value="ECO:0007669"/>
    <property type="project" value="TreeGrafter"/>
</dbReference>
<dbReference type="RefSeq" id="WP_203962844.1">
    <property type="nucleotide sequence ID" value="NZ_AP023355.1"/>
</dbReference>
<dbReference type="InterPro" id="IPR045851">
    <property type="entry name" value="AMP-bd_C_sf"/>
</dbReference>
<feature type="domain" description="AMP-dependent synthetase/ligase" evidence="1">
    <location>
        <begin position="86"/>
        <end position="273"/>
    </location>
</feature>
<dbReference type="Pfam" id="PF13193">
    <property type="entry name" value="AMP-binding_C"/>
    <property type="match status" value="1"/>
</dbReference>
<dbReference type="GO" id="GO:0006631">
    <property type="term" value="P:fatty acid metabolic process"/>
    <property type="evidence" value="ECO:0007669"/>
    <property type="project" value="TreeGrafter"/>
</dbReference>
<dbReference type="AlphaFoldDB" id="A0A7R7HYV6"/>
<evidence type="ECO:0000313" key="4">
    <source>
        <dbReference type="Proteomes" id="UP000611640"/>
    </source>
</evidence>
<dbReference type="InterPro" id="IPR042099">
    <property type="entry name" value="ANL_N_sf"/>
</dbReference>
<dbReference type="KEGG" id="atl:Athai_39760"/>
<dbReference type="PANTHER" id="PTHR43201:SF32">
    <property type="entry name" value="2-SUCCINYLBENZOATE--COA LIGASE, CHLOROPLASTIC_PEROXISOMAL"/>
    <property type="match status" value="1"/>
</dbReference>
<dbReference type="Pfam" id="PF00501">
    <property type="entry name" value="AMP-binding"/>
    <property type="match status" value="1"/>
</dbReference>
<feature type="domain" description="AMP-binding enzyme C-terminal" evidence="2">
    <location>
        <begin position="320"/>
        <end position="387"/>
    </location>
</feature>
<organism evidence="3 4">
    <name type="scientific">Actinocatenispora thailandica</name>
    <dbReference type="NCBI Taxonomy" id="227318"/>
    <lineage>
        <taxon>Bacteria</taxon>
        <taxon>Bacillati</taxon>
        <taxon>Actinomycetota</taxon>
        <taxon>Actinomycetes</taxon>
        <taxon>Micromonosporales</taxon>
        <taxon>Micromonosporaceae</taxon>
        <taxon>Actinocatenispora</taxon>
    </lineage>
</organism>
<dbReference type="Gene3D" id="3.40.50.12780">
    <property type="entry name" value="N-terminal domain of ligase-like"/>
    <property type="match status" value="1"/>
</dbReference>
<accession>A0A7R7HYV6</accession>
<evidence type="ECO:0000313" key="3">
    <source>
        <dbReference type="EMBL" id="BCJ36473.1"/>
    </source>
</evidence>
<protein>
    <recommendedName>
        <fullName evidence="5">Acyl-CoA synthetase</fullName>
    </recommendedName>
</protein>
<proteinExistence type="predicted"/>
<evidence type="ECO:0000259" key="1">
    <source>
        <dbReference type="Pfam" id="PF00501"/>
    </source>
</evidence>
<sequence length="393" mass="41900">MIAADNRLVLGDVVTSWADLADAASLPDPVAVCTDDATTAFAAVRHHVDHDTELLVASRSRVDEALRVELIEAGFALPEDGVPAHRAADPGRLWLLTSGSTGRPKQVAHTLAGLTTVRAPQPPRVWLCPYSPGTYAWWQLVTLSLAVPGQDLVVPSTVDDWVSAAVTHRVTAVSGTPTFWRQALYRHGDELAGLALAQLTLGGEPVDQPILDALRHAFPAARISWIYASSEVGAAVVVHDGRAGFPASWLDRDTGDRPRLSVADGELLVGSPHRGLGQPELVRTGDRAELSGDRVLLPGRVGRDEINVGGTKVSAGTVREVLLGHPAVRWARVTGRRAPLVGQVVSAEIVTDGSVDTVALQRFAGERLAETAVPRHIRILSEIPVKETLKSDV</sequence>
<evidence type="ECO:0000259" key="2">
    <source>
        <dbReference type="Pfam" id="PF13193"/>
    </source>
</evidence>
<evidence type="ECO:0008006" key="5">
    <source>
        <dbReference type="Google" id="ProtNLM"/>
    </source>
</evidence>
<gene>
    <name evidence="3" type="ORF">Athai_39760</name>
</gene>
<dbReference type="InterPro" id="IPR000873">
    <property type="entry name" value="AMP-dep_synth/lig_dom"/>
</dbReference>
<dbReference type="Proteomes" id="UP000611640">
    <property type="component" value="Chromosome"/>
</dbReference>
<dbReference type="SUPFAM" id="SSF56801">
    <property type="entry name" value="Acetyl-CoA synthetase-like"/>
    <property type="match status" value="1"/>
</dbReference>
<reference evidence="3 4" key="1">
    <citation type="submission" date="2020-08" db="EMBL/GenBank/DDBJ databases">
        <title>Whole genome shotgun sequence of Actinocatenispora thailandica NBRC 105041.</title>
        <authorList>
            <person name="Komaki H."/>
            <person name="Tamura T."/>
        </authorList>
    </citation>
    <scope>NUCLEOTIDE SEQUENCE [LARGE SCALE GENOMIC DNA]</scope>
    <source>
        <strain evidence="3 4">NBRC 105041</strain>
    </source>
</reference>
<dbReference type="EMBL" id="AP023355">
    <property type="protein sequence ID" value="BCJ36473.1"/>
    <property type="molecule type" value="Genomic_DNA"/>
</dbReference>
<name>A0A7R7HYV6_9ACTN</name>